<evidence type="ECO:0000313" key="2">
    <source>
        <dbReference type="EMBL" id="KAK4141452.1"/>
    </source>
</evidence>
<dbReference type="Proteomes" id="UP001302676">
    <property type="component" value="Unassembled WGS sequence"/>
</dbReference>
<sequence>MPSDASIQPVVSVASWEDQPIDSGPMSILTPGEQAILFQSLLTVPDFPQVLELDHAKIGQRMKLSPRTIANGLSIIKGKFAKFDIRFRRENKIPNIEEEGALEGASGATVAAATEAAGEDDGNTDENANPKKRIYQKPVALSAPVTLVAPAEPVDPAASVVLAPSVASIAPEPDVHATSPGAGDVYPVSLNIAQLQSIIDTVTGNVLTKSSIEESSDSSPQYAPT</sequence>
<gene>
    <name evidence="2" type="ORF">C8A04DRAFT_30950</name>
</gene>
<organism evidence="2 3">
    <name type="scientific">Dichotomopilus funicola</name>
    <dbReference type="NCBI Taxonomy" id="1934379"/>
    <lineage>
        <taxon>Eukaryota</taxon>
        <taxon>Fungi</taxon>
        <taxon>Dikarya</taxon>
        <taxon>Ascomycota</taxon>
        <taxon>Pezizomycotina</taxon>
        <taxon>Sordariomycetes</taxon>
        <taxon>Sordariomycetidae</taxon>
        <taxon>Sordariales</taxon>
        <taxon>Chaetomiaceae</taxon>
        <taxon>Dichotomopilus</taxon>
    </lineage>
</organism>
<reference evidence="2" key="2">
    <citation type="submission" date="2023-05" db="EMBL/GenBank/DDBJ databases">
        <authorList>
            <consortium name="Lawrence Berkeley National Laboratory"/>
            <person name="Steindorff A."/>
            <person name="Hensen N."/>
            <person name="Bonometti L."/>
            <person name="Westerberg I."/>
            <person name="Brannstrom I.O."/>
            <person name="Guillou S."/>
            <person name="Cros-Aarteil S."/>
            <person name="Calhoun S."/>
            <person name="Haridas S."/>
            <person name="Kuo A."/>
            <person name="Mondo S."/>
            <person name="Pangilinan J."/>
            <person name="Riley R."/>
            <person name="Labutti K."/>
            <person name="Andreopoulos B."/>
            <person name="Lipzen A."/>
            <person name="Chen C."/>
            <person name="Yanf M."/>
            <person name="Daum C."/>
            <person name="Ng V."/>
            <person name="Clum A."/>
            <person name="Ohm R."/>
            <person name="Martin F."/>
            <person name="Silar P."/>
            <person name="Natvig D."/>
            <person name="Lalanne C."/>
            <person name="Gautier V."/>
            <person name="Ament-Velasquez S.L."/>
            <person name="Kruys A."/>
            <person name="Hutchinson M.I."/>
            <person name="Powell A.J."/>
            <person name="Barry K."/>
            <person name="Miller A.N."/>
            <person name="Grigoriev I.V."/>
            <person name="Debuchy R."/>
            <person name="Gladieux P."/>
            <person name="Thoren M.H."/>
            <person name="Johannesson H."/>
        </authorList>
    </citation>
    <scope>NUCLEOTIDE SEQUENCE</scope>
    <source>
        <strain evidence="2">CBS 141.50</strain>
    </source>
</reference>
<accession>A0AAN6UYB9</accession>
<name>A0AAN6UYB9_9PEZI</name>
<reference evidence="2" key="1">
    <citation type="journal article" date="2023" name="Mol. Phylogenet. Evol.">
        <title>Genome-scale phylogeny and comparative genomics of the fungal order Sordariales.</title>
        <authorList>
            <person name="Hensen N."/>
            <person name="Bonometti L."/>
            <person name="Westerberg I."/>
            <person name="Brannstrom I.O."/>
            <person name="Guillou S."/>
            <person name="Cros-Aarteil S."/>
            <person name="Calhoun S."/>
            <person name="Haridas S."/>
            <person name="Kuo A."/>
            <person name="Mondo S."/>
            <person name="Pangilinan J."/>
            <person name="Riley R."/>
            <person name="LaButti K."/>
            <person name="Andreopoulos B."/>
            <person name="Lipzen A."/>
            <person name="Chen C."/>
            <person name="Yan M."/>
            <person name="Daum C."/>
            <person name="Ng V."/>
            <person name="Clum A."/>
            <person name="Steindorff A."/>
            <person name="Ohm R.A."/>
            <person name="Martin F."/>
            <person name="Silar P."/>
            <person name="Natvig D.O."/>
            <person name="Lalanne C."/>
            <person name="Gautier V."/>
            <person name="Ament-Velasquez S.L."/>
            <person name="Kruys A."/>
            <person name="Hutchinson M.I."/>
            <person name="Powell A.J."/>
            <person name="Barry K."/>
            <person name="Miller A.N."/>
            <person name="Grigoriev I.V."/>
            <person name="Debuchy R."/>
            <person name="Gladieux P."/>
            <person name="Hiltunen Thoren M."/>
            <person name="Johannesson H."/>
        </authorList>
    </citation>
    <scope>NUCLEOTIDE SEQUENCE</scope>
    <source>
        <strain evidence="2">CBS 141.50</strain>
    </source>
</reference>
<keyword evidence="3" id="KW-1185">Reference proteome</keyword>
<dbReference type="GeneID" id="87818195"/>
<feature type="compositionally biased region" description="Low complexity" evidence="1">
    <location>
        <begin position="102"/>
        <end position="116"/>
    </location>
</feature>
<comment type="caution">
    <text evidence="2">The sequence shown here is derived from an EMBL/GenBank/DDBJ whole genome shotgun (WGS) entry which is preliminary data.</text>
</comment>
<protein>
    <submittedName>
        <fullName evidence="2">Uncharacterized protein</fullName>
    </submittedName>
</protein>
<evidence type="ECO:0000256" key="1">
    <source>
        <dbReference type="SAM" id="MobiDB-lite"/>
    </source>
</evidence>
<dbReference type="RefSeq" id="XP_062634823.1">
    <property type="nucleotide sequence ID" value="XM_062781582.1"/>
</dbReference>
<evidence type="ECO:0000313" key="3">
    <source>
        <dbReference type="Proteomes" id="UP001302676"/>
    </source>
</evidence>
<proteinExistence type="predicted"/>
<feature type="region of interest" description="Disordered" evidence="1">
    <location>
        <begin position="98"/>
        <end position="130"/>
    </location>
</feature>
<dbReference type="AlphaFoldDB" id="A0AAN6UYB9"/>
<dbReference type="EMBL" id="MU853611">
    <property type="protein sequence ID" value="KAK4141452.1"/>
    <property type="molecule type" value="Genomic_DNA"/>
</dbReference>